<dbReference type="RefSeq" id="XP_014239973.1">
    <property type="nucleotide sequence ID" value="XM_014384487.2"/>
</dbReference>
<feature type="compositionally biased region" description="Low complexity" evidence="2">
    <location>
        <begin position="622"/>
        <end position="635"/>
    </location>
</feature>
<dbReference type="SUPFAM" id="SSF101447">
    <property type="entry name" value="Formin homology 2 domain (FH2 domain)"/>
    <property type="match status" value="1"/>
</dbReference>
<feature type="region of interest" description="Disordered" evidence="2">
    <location>
        <begin position="725"/>
        <end position="749"/>
    </location>
</feature>
<feature type="compositionally biased region" description="Basic and acidic residues" evidence="2">
    <location>
        <begin position="80"/>
        <end position="92"/>
    </location>
</feature>
<dbReference type="Pfam" id="PF02181">
    <property type="entry name" value="FH2"/>
    <property type="match status" value="1"/>
</dbReference>
<feature type="region of interest" description="Disordered" evidence="2">
    <location>
        <begin position="1"/>
        <end position="146"/>
    </location>
</feature>
<evidence type="ECO:0000313" key="6">
    <source>
        <dbReference type="Proteomes" id="UP000494040"/>
    </source>
</evidence>
<feature type="compositionally biased region" description="Polar residues" evidence="2">
    <location>
        <begin position="1157"/>
        <end position="1175"/>
    </location>
</feature>
<dbReference type="Gene3D" id="1.25.10.10">
    <property type="entry name" value="Leucine-rich Repeat Variant"/>
    <property type="match status" value="1"/>
</dbReference>
<dbReference type="InterPro" id="IPR011989">
    <property type="entry name" value="ARM-like"/>
</dbReference>
<feature type="region of interest" description="Disordered" evidence="2">
    <location>
        <begin position="198"/>
        <end position="676"/>
    </location>
</feature>
<organism evidence="5 6">
    <name type="scientific">Cimex lectularius</name>
    <name type="common">Bed bug</name>
    <name type="synonym">Acanthia lectularia</name>
    <dbReference type="NCBI Taxonomy" id="79782"/>
    <lineage>
        <taxon>Eukaryota</taxon>
        <taxon>Metazoa</taxon>
        <taxon>Ecdysozoa</taxon>
        <taxon>Arthropoda</taxon>
        <taxon>Hexapoda</taxon>
        <taxon>Insecta</taxon>
        <taxon>Pterygota</taxon>
        <taxon>Neoptera</taxon>
        <taxon>Paraneoptera</taxon>
        <taxon>Hemiptera</taxon>
        <taxon>Heteroptera</taxon>
        <taxon>Panheteroptera</taxon>
        <taxon>Cimicomorpha</taxon>
        <taxon>Cimicidae</taxon>
        <taxon>Cimex</taxon>
    </lineage>
</organism>
<proteinExistence type="predicted"/>
<feature type="compositionally biased region" description="Pro residues" evidence="2">
    <location>
        <begin position="1350"/>
        <end position="1379"/>
    </location>
</feature>
<feature type="region of interest" description="Disordered" evidence="2">
    <location>
        <begin position="1342"/>
        <end position="1387"/>
    </location>
</feature>
<feature type="compositionally biased region" description="Polar residues" evidence="2">
    <location>
        <begin position="57"/>
        <end position="66"/>
    </location>
</feature>
<feature type="compositionally biased region" description="Low complexity" evidence="2">
    <location>
        <begin position="67"/>
        <end position="78"/>
    </location>
</feature>
<dbReference type="SMART" id="SM00498">
    <property type="entry name" value="FH2"/>
    <property type="match status" value="1"/>
</dbReference>
<dbReference type="CTD" id="39004"/>
<dbReference type="InterPro" id="IPR014768">
    <property type="entry name" value="GBD/FH3_dom"/>
</dbReference>
<evidence type="ECO:0008006" key="7">
    <source>
        <dbReference type="Google" id="ProtNLM"/>
    </source>
</evidence>
<feature type="domain" description="FH2" evidence="4">
    <location>
        <begin position="1382"/>
        <end position="1777"/>
    </location>
</feature>
<dbReference type="InterPro" id="IPR015425">
    <property type="entry name" value="FH2_Formin"/>
</dbReference>
<protein>
    <recommendedName>
        <fullName evidence="7">FH1/FH2 domain-containing protein 3</fullName>
    </recommendedName>
</protein>
<feature type="compositionally biased region" description="Low complexity" evidence="2">
    <location>
        <begin position="319"/>
        <end position="335"/>
    </location>
</feature>
<feature type="compositionally biased region" description="Basic and acidic residues" evidence="2">
    <location>
        <begin position="421"/>
        <end position="432"/>
    </location>
</feature>
<dbReference type="InterPro" id="IPR041387">
    <property type="entry name" value="FHOD1_GBD_N"/>
</dbReference>
<dbReference type="EnsemblMetazoa" id="XM_014384487.2">
    <property type="protein sequence ID" value="XP_014239973.1"/>
    <property type="gene ID" value="LOC106661224"/>
</dbReference>
<dbReference type="PROSITE" id="PS51232">
    <property type="entry name" value="GBD_FH3"/>
    <property type="match status" value="1"/>
</dbReference>
<evidence type="ECO:0000259" key="4">
    <source>
        <dbReference type="PROSITE" id="PS51444"/>
    </source>
</evidence>
<feature type="compositionally biased region" description="Basic and acidic residues" evidence="2">
    <location>
        <begin position="1131"/>
        <end position="1140"/>
    </location>
</feature>
<dbReference type="PROSITE" id="PS51444">
    <property type="entry name" value="FH2"/>
    <property type="match status" value="1"/>
</dbReference>
<dbReference type="PANTHER" id="PTHR45920:SF4">
    <property type="entry name" value="FORMIN HOMOLOGY 2 DOMAIN CONTAINING, ISOFORM I"/>
    <property type="match status" value="1"/>
</dbReference>
<feature type="compositionally biased region" description="Polar residues" evidence="2">
    <location>
        <begin position="268"/>
        <end position="291"/>
    </location>
</feature>
<sequence>MSSYGSYVPWSKGSTYSRVGSTVSSIDRPSRTSYGSLPRTYGTPRASVERTVEPASPTRNNAEQPKSYTSRFSRSYSTERNADSVKPPEIRKYGGYTAPETPALRLGSSSRFGGQIVRSPISEKSPNVFGVSPVSEKSPSAFGSVEREPEIVTLITRSTSPTPPCNSSFLRAKRAEMEPCLRQEVPKPSYRPCMVNSEIQTEDPKKTSTPWGSKVQPPNTRYRGYIKPEDKPPEEKKEAPRVGGLSFSRPTDLPLPQRTAKTICKSPVTETPPKSNTLPTSVLTKSQTQASVKFPAQGPNKDFRKSILNMDLTKTTKAESSSSESDSSSESSSSEESSDESETTTPGDSKNKPPVPPVRNESKTAIAKTPASPAPVKVTIKTIPEPEKTVKPFVLRKFDSGERAWWTSNKDIPNAANSEKVPVRSEEDEKKLSKTPRIKSIQPTASEDDSKKIPNSKLLQKVPSSISIGKSDSSNVNIPSSKSTSVKEDRPKTLQLRKFDSSDDPSSAGIRDPQNLMNGGSSGELKDKTQSSPSEVKLKSNALQKSKSYAVKTLSNSKLSIDEKSSSISKSNELINDKCDSESKIPLSRSTSGLQRTGSNLSDLTSDEEVRKLVKTPSAKNLPRSPSSLGLSGKPPIKRSESKDQLEHTPGFNRIHKKLGSNSDLPNGEGVWSPTSGTRRMLVRVESGERDWWLSDEEKAEQKKKARKPSDKVWIGSFTNIDHVLGNQAPPPAAFRTPDNSSDDSDSCDDYCFEVNPDQVKIHDSTAKVPVIQKRGRKLDDTALQLYKDGDYGSYLDLDASINEQQEEFDSFNSKKNSIVLRTQLSVRVHTIIEKLLNSEGRELRRALFSLKQIFQEDKDLVHEFVQNDGLACLIKVGSDADQNYQNYILRALGQVMLYVDGMNGVAEHPATLQWLYNLVSSKFRLVVKTALKLLLVFVEYAETNCILLVKAIKAVDYVHTTKAWSNVMALMKGYDAADTELLIYSMTLINKTLNGLPDQDMYYDQVDAIEEQGMESIIRMFMAKQGTDLDLLRQFQIYEAVLHHEDGDEKGTPLRQLDETIRKIIINRKSLTNGNVDRRKSRRFSTGNSPIALSLSSKVLTATSPIASEDIYKLNAEGAGMTPSLRRRRERAERQKSFIREQTQAKGLPIVISGFGSPSEQSNGYSPSEDSNNNDTKHHNNTSYENQFNNINNNNNNNFEGVKLDLISQTDEKKDPKENVDVEDGKTNGYAVMREGTVKDLTQKLANTLNSPSDDSKNPFGDMKGIISKAKEELAKSQLRGDCPRSPTSADILARNQPLEIKKSETELHWDSLKENSTRALHLNDLDFTDLASDEERDLLAPAGIGNGAPPPPPPIIAPPPALCPPPSIGGLPPPPAPNLNQTSSKKTKKTLKLFWKEVRDDPIVLAKMSNERLLWDELSTVAIDTQKLEHLFESRAKDLITKEKQQEMNKNKEVIVLDHKRSNAINIGMTKLPPPRSIKTAILKMDATIMNREGIEKLLTMLPTEEERSKIQEAQSANPELPLGSAEQFLLTLASISELPARLKLWAFKLDYENLEKEIADPLMDLKQGMETLKVNKTFKAILGTLLSIGIFLNGSEVKGFQIEYLSKVPEVKDTVHKHTLLHHLCHMVMEKFPDSTDLYSEIGAVTRASKVDFEELAANINKMEQECKASFDHLKVISKHDGTTSMKLKVSDFLADCAERIIVIDKIHRRVIHRFHKFCFWLGIPMHRVGVTKPNELCRIISEFALEYRTTRERVIQQLEKKASHRERNKTRGKMITEVGKFKSHEDKKDAELKELLGNGNVDGKESKTTLQGTPLWRRTKRDSVLAISPSVDGSNGNLTDGDDEILETLVKTATKSVARTTPRERKRTRNADRKSLRRTLRNGLSEEDRKHLAAYIKGY</sequence>
<accession>A0A8I6R740</accession>
<feature type="region of interest" description="Disordered" evidence="2">
    <location>
        <begin position="1858"/>
        <end position="1888"/>
    </location>
</feature>
<dbReference type="GO" id="GO:0005856">
    <property type="term" value="C:cytoskeleton"/>
    <property type="evidence" value="ECO:0007669"/>
    <property type="project" value="TreeGrafter"/>
</dbReference>
<dbReference type="OrthoDB" id="9806920at2759"/>
<dbReference type="Pfam" id="PF18382">
    <property type="entry name" value="Formin_GBD_N"/>
    <property type="match status" value="1"/>
</dbReference>
<dbReference type="KEGG" id="clec:106661224"/>
<evidence type="ECO:0000256" key="1">
    <source>
        <dbReference type="ARBA" id="ARBA00023203"/>
    </source>
</evidence>
<name>A0A8I6R740_CIMLE</name>
<feature type="compositionally biased region" description="Polar residues" evidence="2">
    <location>
        <begin position="12"/>
        <end position="35"/>
    </location>
</feature>
<dbReference type="FunFam" id="1.25.10.10:FF:000056">
    <property type="entry name" value="FH1/FH2 domain-containing protein 3 isoform X1"/>
    <property type="match status" value="1"/>
</dbReference>
<dbReference type="SUPFAM" id="SSF48371">
    <property type="entry name" value="ARM repeat"/>
    <property type="match status" value="1"/>
</dbReference>
<feature type="compositionally biased region" description="Polar residues" evidence="2">
    <location>
        <begin position="588"/>
        <end position="604"/>
    </location>
</feature>
<feature type="compositionally biased region" description="Polar residues" evidence="2">
    <location>
        <begin position="207"/>
        <end position="219"/>
    </location>
</feature>
<keyword evidence="1" id="KW-0009">Actin-binding</keyword>
<dbReference type="GO" id="GO:0051015">
    <property type="term" value="F:actin filament binding"/>
    <property type="evidence" value="ECO:0007669"/>
    <property type="project" value="TreeGrafter"/>
</dbReference>
<feature type="domain" description="GBD/FH3" evidence="3">
    <location>
        <begin position="771"/>
        <end position="1134"/>
    </location>
</feature>
<dbReference type="Proteomes" id="UP000494040">
    <property type="component" value="Unassembled WGS sequence"/>
</dbReference>
<dbReference type="GeneID" id="106661224"/>
<evidence type="ECO:0000313" key="5">
    <source>
        <dbReference type="EnsemblMetazoa" id="XP_014239973.1"/>
    </source>
</evidence>
<feature type="compositionally biased region" description="Basic and acidic residues" evidence="2">
    <location>
        <begin position="485"/>
        <end position="501"/>
    </location>
</feature>
<keyword evidence="6" id="KW-1185">Reference proteome</keyword>
<feature type="compositionally biased region" description="Low complexity" evidence="2">
    <location>
        <begin position="464"/>
        <end position="474"/>
    </location>
</feature>
<dbReference type="PANTHER" id="PTHR45920">
    <property type="entry name" value="FORMIN HOMOLOGY 2 DOMAIN CONTAINING, ISOFORM I"/>
    <property type="match status" value="1"/>
</dbReference>
<feature type="compositionally biased region" description="Low complexity" evidence="2">
    <location>
        <begin position="1190"/>
        <end position="1199"/>
    </location>
</feature>
<feature type="compositionally biased region" description="Polar residues" evidence="2">
    <location>
        <begin position="406"/>
        <end position="417"/>
    </location>
</feature>
<feature type="region of interest" description="Disordered" evidence="2">
    <location>
        <begin position="1123"/>
        <end position="1200"/>
    </location>
</feature>
<dbReference type="GO" id="GO:0030866">
    <property type="term" value="P:cortical actin cytoskeleton organization"/>
    <property type="evidence" value="ECO:0007669"/>
    <property type="project" value="TreeGrafter"/>
</dbReference>
<dbReference type="Pfam" id="PF24959">
    <property type="entry name" value="FH3_FHOD1-3"/>
    <property type="match status" value="1"/>
</dbReference>
<dbReference type="Gene3D" id="1.20.58.2220">
    <property type="entry name" value="Formin, FH2 domain"/>
    <property type="match status" value="1"/>
</dbReference>
<evidence type="ECO:0000259" key="3">
    <source>
        <dbReference type="PROSITE" id="PS51232"/>
    </source>
</evidence>
<feature type="compositionally biased region" description="Basic and acidic residues" evidence="2">
    <location>
        <begin position="226"/>
        <end position="240"/>
    </location>
</feature>
<reference evidence="5" key="1">
    <citation type="submission" date="2022-01" db="UniProtKB">
        <authorList>
            <consortium name="EnsemblMetazoa"/>
        </authorList>
    </citation>
    <scope>IDENTIFICATION</scope>
</reference>
<feature type="compositionally biased region" description="Basic and acidic residues" evidence="2">
    <location>
        <begin position="384"/>
        <end position="402"/>
    </location>
</feature>
<dbReference type="InterPro" id="IPR016024">
    <property type="entry name" value="ARM-type_fold"/>
</dbReference>
<feature type="compositionally biased region" description="Polar residues" evidence="2">
    <location>
        <begin position="475"/>
        <end position="484"/>
    </location>
</feature>
<dbReference type="GO" id="GO:0005737">
    <property type="term" value="C:cytoplasm"/>
    <property type="evidence" value="ECO:0007669"/>
    <property type="project" value="TreeGrafter"/>
</dbReference>
<dbReference type="InterPro" id="IPR056771">
    <property type="entry name" value="FH3_FHOD1-3-like"/>
</dbReference>
<dbReference type="InterPro" id="IPR042201">
    <property type="entry name" value="FH2_Formin_sf"/>
</dbReference>
<feature type="compositionally biased region" description="Basic and acidic residues" evidence="2">
    <location>
        <begin position="638"/>
        <end position="647"/>
    </location>
</feature>
<evidence type="ECO:0000256" key="2">
    <source>
        <dbReference type="SAM" id="MobiDB-lite"/>
    </source>
</evidence>